<dbReference type="KEGG" id="vg:14296881"/>
<accession>I6WIU6</accession>
<keyword evidence="3" id="KW-1185">Reference proteome</keyword>
<dbReference type="SMR" id="I6WIU6"/>
<reference evidence="2 3" key="1">
    <citation type="journal article" date="2012" name="J. Bacteriol.">
        <title>Rethinking the Evolution of Single-Stranded RNA (ssRNA) Bacteriophages Based on Genomic Sequences and Characterizations of Two R-Plasmid-Dependent ssRNA Phages, C-1 and Hgal1.</title>
        <authorList>
            <person name="Kannoly S."/>
            <person name="Shao Y."/>
            <person name="Wang I.N."/>
        </authorList>
    </citation>
    <scope>NUCLEOTIDE SEQUENCE [LARGE SCALE GENOMIC DNA]</scope>
</reference>
<keyword evidence="1" id="KW-0812">Transmembrane</keyword>
<evidence type="ECO:0000256" key="1">
    <source>
        <dbReference type="SAM" id="Phobius"/>
    </source>
</evidence>
<keyword evidence="1" id="KW-1133">Transmembrane helix</keyword>
<feature type="transmembrane region" description="Helical" evidence="1">
    <location>
        <begin position="30"/>
        <end position="49"/>
    </location>
</feature>
<keyword evidence="1" id="KW-0472">Membrane</keyword>
<proteinExistence type="predicted"/>
<dbReference type="EMBL" id="JX045650">
    <property type="protein sequence ID" value="AFN37818.1"/>
    <property type="molecule type" value="Genomic_RNA"/>
</dbReference>
<protein>
    <submittedName>
        <fullName evidence="2">Lysis protein</fullName>
    </submittedName>
</protein>
<organism evidence="2 3">
    <name type="scientific">Enterobacteria phage Hgal1</name>
    <dbReference type="NCBI Taxonomy" id="1206300"/>
    <lineage>
        <taxon>Viruses</taxon>
        <taxon>Riboviria</taxon>
        <taxon>Orthornavirae</taxon>
        <taxon>Lenarviricota</taxon>
        <taxon>Leviviricetes</taxon>
        <taxon>Norzivirales</taxon>
        <taxon>Fiersviridae</taxon>
        <taxon>Hagavirus</taxon>
        <taxon>Hagavirus psychrophilum</taxon>
    </lineage>
</organism>
<dbReference type="GeneID" id="14296881"/>
<sequence length="65" mass="7570">MANPRRETLSVHRFIVTKSQAQFSIRIIRCIRNLLAIAGMLFLLSPIYLDKFIQIYLNAYVVPMT</sequence>
<evidence type="ECO:0000313" key="3">
    <source>
        <dbReference type="Proteomes" id="UP000203692"/>
    </source>
</evidence>
<name>I6WIU6_9VIRU</name>
<evidence type="ECO:0000313" key="2">
    <source>
        <dbReference type="EMBL" id="AFN37818.1"/>
    </source>
</evidence>
<dbReference type="Proteomes" id="UP000203692">
    <property type="component" value="Segment"/>
</dbReference>
<dbReference type="RefSeq" id="YP_007237174.1">
    <property type="nucleotide sequence ID" value="NC_019922.1"/>
</dbReference>